<dbReference type="EMBL" id="MQUQ01000007">
    <property type="protein sequence ID" value="OLZ51701.1"/>
    <property type="molecule type" value="Genomic_DNA"/>
</dbReference>
<name>A0A1R0KUC7_9PSEU</name>
<feature type="transmembrane region" description="Helical" evidence="2">
    <location>
        <begin position="135"/>
        <end position="155"/>
    </location>
</feature>
<dbReference type="Gene3D" id="3.30.70.270">
    <property type="match status" value="1"/>
</dbReference>
<dbReference type="InterPro" id="IPR043128">
    <property type="entry name" value="Rev_trsase/Diguanyl_cyclase"/>
</dbReference>
<dbReference type="PANTHER" id="PTHR45138:SF9">
    <property type="entry name" value="DIGUANYLATE CYCLASE DGCM-RELATED"/>
    <property type="match status" value="1"/>
</dbReference>
<dbReference type="GO" id="GO:0043709">
    <property type="term" value="P:cell adhesion involved in single-species biofilm formation"/>
    <property type="evidence" value="ECO:0007669"/>
    <property type="project" value="TreeGrafter"/>
</dbReference>
<dbReference type="OrthoDB" id="23692at2"/>
<dbReference type="InterPro" id="IPR050469">
    <property type="entry name" value="Diguanylate_Cyclase"/>
</dbReference>
<dbReference type="CDD" id="cd01949">
    <property type="entry name" value="GGDEF"/>
    <property type="match status" value="1"/>
</dbReference>
<feature type="transmembrane region" description="Helical" evidence="2">
    <location>
        <begin position="102"/>
        <end position="123"/>
    </location>
</feature>
<dbReference type="SMART" id="SM00267">
    <property type="entry name" value="GGDEF"/>
    <property type="match status" value="1"/>
</dbReference>
<gene>
    <name evidence="4" type="ORF">BS329_15670</name>
</gene>
<dbReference type="InterPro" id="IPR000160">
    <property type="entry name" value="GGDEF_dom"/>
</dbReference>
<dbReference type="GO" id="GO:0005886">
    <property type="term" value="C:plasma membrane"/>
    <property type="evidence" value="ECO:0007669"/>
    <property type="project" value="TreeGrafter"/>
</dbReference>
<evidence type="ECO:0000313" key="4">
    <source>
        <dbReference type="EMBL" id="OLZ51701.1"/>
    </source>
</evidence>
<keyword evidence="2" id="KW-0812">Transmembrane</keyword>
<dbReference type="PROSITE" id="PS50887">
    <property type="entry name" value="GGDEF"/>
    <property type="match status" value="1"/>
</dbReference>
<organism evidence="4 5">
    <name type="scientific">Amycolatopsis coloradensis</name>
    <dbReference type="NCBI Taxonomy" id="76021"/>
    <lineage>
        <taxon>Bacteria</taxon>
        <taxon>Bacillati</taxon>
        <taxon>Actinomycetota</taxon>
        <taxon>Actinomycetes</taxon>
        <taxon>Pseudonocardiales</taxon>
        <taxon>Pseudonocardiaceae</taxon>
        <taxon>Amycolatopsis</taxon>
    </lineage>
</organism>
<evidence type="ECO:0000313" key="5">
    <source>
        <dbReference type="Proteomes" id="UP000187486"/>
    </source>
</evidence>
<feature type="transmembrane region" description="Helical" evidence="2">
    <location>
        <begin position="30"/>
        <end position="50"/>
    </location>
</feature>
<keyword evidence="5" id="KW-1185">Reference proteome</keyword>
<dbReference type="Pfam" id="PF00990">
    <property type="entry name" value="GGDEF"/>
    <property type="match status" value="1"/>
</dbReference>
<evidence type="ECO:0000256" key="1">
    <source>
        <dbReference type="SAM" id="MobiDB-lite"/>
    </source>
</evidence>
<dbReference type="Proteomes" id="UP000187486">
    <property type="component" value="Unassembled WGS sequence"/>
</dbReference>
<dbReference type="InterPro" id="IPR029787">
    <property type="entry name" value="Nucleotide_cyclase"/>
</dbReference>
<dbReference type="GO" id="GO:1902201">
    <property type="term" value="P:negative regulation of bacterial-type flagellum-dependent cell motility"/>
    <property type="evidence" value="ECO:0007669"/>
    <property type="project" value="TreeGrafter"/>
</dbReference>
<evidence type="ECO:0000256" key="2">
    <source>
        <dbReference type="SAM" id="Phobius"/>
    </source>
</evidence>
<feature type="transmembrane region" description="Helical" evidence="2">
    <location>
        <begin position="223"/>
        <end position="253"/>
    </location>
</feature>
<dbReference type="SUPFAM" id="SSF55073">
    <property type="entry name" value="Nucleotide cyclase"/>
    <property type="match status" value="1"/>
</dbReference>
<accession>A0A1R0KUC7</accession>
<dbReference type="PANTHER" id="PTHR45138">
    <property type="entry name" value="REGULATORY COMPONENTS OF SENSORY TRANSDUCTION SYSTEM"/>
    <property type="match status" value="1"/>
</dbReference>
<proteinExistence type="predicted"/>
<feature type="transmembrane region" description="Helical" evidence="2">
    <location>
        <begin position="59"/>
        <end position="76"/>
    </location>
</feature>
<dbReference type="AlphaFoldDB" id="A0A1R0KUC7"/>
<feature type="region of interest" description="Disordered" evidence="1">
    <location>
        <begin position="1"/>
        <end position="22"/>
    </location>
</feature>
<sequence>MSRARNGTEARSGDDSCRSKDRLRSLSGPTVAAVVVIDLAGLAAIAYGWLASRAPQQHHWILFALFVGAALTHMALTRPSEERRRDARLVRGKVEFVDQTSLWFASAALVLPTTLALGLVVIVRTRRYFVARKPLGLWTSSTATVVLAVVGVGIARDLVDARTWLSHTITFDTAAGGRAVIVMTVAVAVYFLSEAVPIGIYRGIRWRKWRLADMIGTWEDNKLLLHTLALGMAAALVAVALPLGLLVILAIAVRDTRNIGRIAALETEGEQHRTDALTDPLTGLPNRRGFTALASAAVEIDHANGRPTAMLMLDLDYFKRWNTLLGHPGGDKVLTALAAVLRRETRVGDLLARMGGEEMAVVLPGTNWTTAIDVAERIRAAVQNLDTEIIKPAGGALIRLGHNGIPRCTISIGIAASPEQGATLTELETYSDQALEAAKTNGRNQVVALAMLTSLAETTNAPAPAPAQRQNTDEDAVGKAFAEELLALNGQSHVR</sequence>
<dbReference type="STRING" id="76021.BS329_15670"/>
<dbReference type="GO" id="GO:0052621">
    <property type="term" value="F:diguanylate cyclase activity"/>
    <property type="evidence" value="ECO:0007669"/>
    <property type="project" value="TreeGrafter"/>
</dbReference>
<dbReference type="NCBIfam" id="TIGR00254">
    <property type="entry name" value="GGDEF"/>
    <property type="match status" value="1"/>
</dbReference>
<keyword evidence="2" id="KW-1133">Transmembrane helix</keyword>
<reference evidence="4 5" key="1">
    <citation type="submission" date="2016-01" db="EMBL/GenBank/DDBJ databases">
        <title>Amycolatopsis coloradensis genome sequencing and assembly.</title>
        <authorList>
            <person name="Mayilraj S."/>
        </authorList>
    </citation>
    <scope>NUCLEOTIDE SEQUENCE [LARGE SCALE GENOMIC DNA]</scope>
    <source>
        <strain evidence="4 5">DSM 44225</strain>
    </source>
</reference>
<comment type="caution">
    <text evidence="4">The sequence shown here is derived from an EMBL/GenBank/DDBJ whole genome shotgun (WGS) entry which is preliminary data.</text>
</comment>
<keyword evidence="2" id="KW-0472">Membrane</keyword>
<evidence type="ECO:0000259" key="3">
    <source>
        <dbReference type="PROSITE" id="PS50887"/>
    </source>
</evidence>
<feature type="domain" description="GGDEF" evidence="3">
    <location>
        <begin position="306"/>
        <end position="451"/>
    </location>
</feature>
<feature type="transmembrane region" description="Helical" evidence="2">
    <location>
        <begin position="175"/>
        <end position="202"/>
    </location>
</feature>
<protein>
    <recommendedName>
        <fullName evidence="3">GGDEF domain-containing protein</fullName>
    </recommendedName>
</protein>
<dbReference type="RefSeq" id="WP_076161369.1">
    <property type="nucleotide sequence ID" value="NZ_JBEZVB010000159.1"/>
</dbReference>